<accession>A0A8C9RKS3</accession>
<keyword evidence="5 9" id="KW-1133">Transmembrane helix</keyword>
<dbReference type="PANTHER" id="PTHR34093">
    <property type="entry name" value="CHLORIDE CHANNEL CLIC-LIKE PROTEIN 1"/>
    <property type="match status" value="1"/>
</dbReference>
<evidence type="ECO:0000313" key="11">
    <source>
        <dbReference type="Proteomes" id="UP000694397"/>
    </source>
</evidence>
<dbReference type="PANTHER" id="PTHR34093:SF1">
    <property type="entry name" value="CHLORIDE CHANNEL CLIC-LIKE PROTEIN 1"/>
    <property type="match status" value="1"/>
</dbReference>
<evidence type="ECO:0000256" key="5">
    <source>
        <dbReference type="ARBA" id="ARBA00022989"/>
    </source>
</evidence>
<dbReference type="AlphaFoldDB" id="A0A8C9RKS3"/>
<evidence type="ECO:0000256" key="7">
    <source>
        <dbReference type="SAM" id="Coils"/>
    </source>
</evidence>
<reference evidence="10" key="2">
    <citation type="submission" date="2025-08" db="UniProtKB">
        <authorList>
            <consortium name="Ensembl"/>
        </authorList>
    </citation>
    <scope>IDENTIFICATION</scope>
</reference>
<keyword evidence="11" id="KW-1185">Reference proteome</keyword>
<dbReference type="GO" id="GO:0060041">
    <property type="term" value="P:retina development in camera-type eye"/>
    <property type="evidence" value="ECO:0007669"/>
    <property type="project" value="Ensembl"/>
</dbReference>
<evidence type="ECO:0000256" key="2">
    <source>
        <dbReference type="ARBA" id="ARBA00005944"/>
    </source>
</evidence>
<protein>
    <recommendedName>
        <fullName evidence="3">Chloride channel CLIC-like protein 1</fullName>
    </recommendedName>
</protein>
<evidence type="ECO:0000256" key="8">
    <source>
        <dbReference type="SAM" id="MobiDB-lite"/>
    </source>
</evidence>
<evidence type="ECO:0000256" key="6">
    <source>
        <dbReference type="ARBA" id="ARBA00023136"/>
    </source>
</evidence>
<name>A0A8C9RKS3_SCLFO</name>
<feature type="compositionally biased region" description="Polar residues" evidence="8">
    <location>
        <begin position="461"/>
        <end position="472"/>
    </location>
</feature>
<evidence type="ECO:0000256" key="9">
    <source>
        <dbReference type="SAM" id="Phobius"/>
    </source>
</evidence>
<feature type="transmembrane region" description="Helical" evidence="9">
    <location>
        <begin position="184"/>
        <end position="207"/>
    </location>
</feature>
<dbReference type="GO" id="GO:0016020">
    <property type="term" value="C:membrane"/>
    <property type="evidence" value="ECO:0007669"/>
    <property type="project" value="UniProtKB-SubCell"/>
</dbReference>
<dbReference type="Ensembl" id="ENSSFOT00015018103.2">
    <property type="protein sequence ID" value="ENSSFOP00015017900.2"/>
    <property type="gene ID" value="ENSSFOG00015011521.2"/>
</dbReference>
<dbReference type="Pfam" id="PF05934">
    <property type="entry name" value="MCLC"/>
    <property type="match status" value="1"/>
</dbReference>
<evidence type="ECO:0000313" key="10">
    <source>
        <dbReference type="Ensembl" id="ENSSFOP00015017900.2"/>
    </source>
</evidence>
<sequence length="527" mass="59790">MLLLAAVAEEQPDAEEWIDPTDMLNYDATTKTMRRPAEAANYENVPTKRKEYTDSSLIDPCPDITECTRRVAILEEEVQEQKKKIRSASQQPSCTPVFKRYLSKLLNEIQKLGLPNEVSSSVHYDAEVRLSRQAVAEIQKFVTGDGSWKTGALDEALSQILVNFKQHDYEAWKWRFEDTFGVDFFLSLSQIFVCSIAIVLIICSETWSRVSWFVQFKRLLAICFFISIGWNWLYLYKIAFAEHQNNIVKMESVNEKCTGVKIDWKDNLKEWWRSTWTLQDDPCKKYYEVLIVNPILLVPPTKAISVTITTFFTEPLKHVGQGISEFLRALLQDLPITLQIPVLATIVLSILVFTYGSAQAAIQVGLTRPLRGGHQEPPPPAVEYPHAPQAAIDVVPQNHMLQRQTNQARAGSDARHRGTARTSDSTQHRVPVENVGQAEHAYSEDEMDGEESQGPADTEEQQSGISVNTTHEAPQHQDVAEPKCSPNTDVTTTDKEHQKLYPRIFAFSKNHHFYTIIKKFSAVHGAK</sequence>
<reference evidence="10 11" key="1">
    <citation type="submission" date="2019-04" db="EMBL/GenBank/DDBJ databases">
        <authorList>
            <consortium name="Wellcome Sanger Institute Data Sharing"/>
        </authorList>
    </citation>
    <scope>NUCLEOTIDE SEQUENCE [LARGE SCALE GENOMIC DNA]</scope>
</reference>
<keyword evidence="4 9" id="KW-0812">Transmembrane</keyword>
<evidence type="ECO:0000256" key="1">
    <source>
        <dbReference type="ARBA" id="ARBA00004141"/>
    </source>
</evidence>
<dbReference type="GO" id="GO:0005783">
    <property type="term" value="C:endoplasmic reticulum"/>
    <property type="evidence" value="ECO:0007669"/>
    <property type="project" value="TreeGrafter"/>
</dbReference>
<dbReference type="InterPro" id="IPR009231">
    <property type="entry name" value="Chloride_chnl_CLIC-like"/>
</dbReference>
<comment type="similarity">
    <text evidence="2">Belongs to the chloride channel MCLC family.</text>
</comment>
<evidence type="ECO:0000256" key="4">
    <source>
        <dbReference type="ARBA" id="ARBA00022692"/>
    </source>
</evidence>
<organism evidence="10 11">
    <name type="scientific">Scleropages formosus</name>
    <name type="common">Asian bonytongue</name>
    <name type="synonym">Osteoglossum formosum</name>
    <dbReference type="NCBI Taxonomy" id="113540"/>
    <lineage>
        <taxon>Eukaryota</taxon>
        <taxon>Metazoa</taxon>
        <taxon>Chordata</taxon>
        <taxon>Craniata</taxon>
        <taxon>Vertebrata</taxon>
        <taxon>Euteleostomi</taxon>
        <taxon>Actinopterygii</taxon>
        <taxon>Neopterygii</taxon>
        <taxon>Teleostei</taxon>
        <taxon>Osteoglossocephala</taxon>
        <taxon>Osteoglossomorpha</taxon>
        <taxon>Osteoglossiformes</taxon>
        <taxon>Osteoglossidae</taxon>
        <taxon>Scleropages</taxon>
    </lineage>
</organism>
<keyword evidence="7" id="KW-0175">Coiled coil</keyword>
<keyword evidence="6 9" id="KW-0472">Membrane</keyword>
<comment type="subcellular location">
    <subcellularLocation>
        <location evidence="1">Membrane</location>
        <topology evidence="1">Multi-pass membrane protein</topology>
    </subcellularLocation>
</comment>
<dbReference type="GeneTree" id="ENSGT00940000165672"/>
<feature type="region of interest" description="Disordered" evidence="8">
    <location>
        <begin position="402"/>
        <end position="495"/>
    </location>
</feature>
<reference evidence="10" key="3">
    <citation type="submission" date="2025-09" db="UniProtKB">
        <authorList>
            <consortium name="Ensembl"/>
        </authorList>
    </citation>
    <scope>IDENTIFICATION</scope>
</reference>
<evidence type="ECO:0000256" key="3">
    <source>
        <dbReference type="ARBA" id="ARBA00015571"/>
    </source>
</evidence>
<dbReference type="GO" id="GO:0005254">
    <property type="term" value="F:chloride channel activity"/>
    <property type="evidence" value="ECO:0007669"/>
    <property type="project" value="TreeGrafter"/>
</dbReference>
<feature type="coiled-coil region" evidence="7">
    <location>
        <begin position="64"/>
        <end position="91"/>
    </location>
</feature>
<feature type="transmembrane region" description="Helical" evidence="9">
    <location>
        <begin position="336"/>
        <end position="358"/>
    </location>
</feature>
<dbReference type="Proteomes" id="UP000694397">
    <property type="component" value="Chromosome 3"/>
</dbReference>
<proteinExistence type="inferred from homology"/>
<gene>
    <name evidence="10" type="primary">clcc1</name>
</gene>
<feature type="transmembrane region" description="Helical" evidence="9">
    <location>
        <begin position="219"/>
        <end position="236"/>
    </location>
</feature>
<dbReference type="OrthoDB" id="10037397at2759"/>